<keyword evidence="5" id="KW-1185">Reference proteome</keyword>
<dbReference type="EMBL" id="JAMQBK010000017">
    <property type="protein sequence ID" value="MCM2370151.1"/>
    <property type="molecule type" value="Genomic_DNA"/>
</dbReference>
<dbReference type="Gene3D" id="3.90.780.10">
    <property type="entry name" value="5'-Nucleotidase, C-terminal domain"/>
    <property type="match status" value="1"/>
</dbReference>
<dbReference type="PANTHER" id="PTHR11575:SF42">
    <property type="entry name" value="SULFUR OXIDATION PROTEIN SOXB"/>
    <property type="match status" value="1"/>
</dbReference>
<proteinExistence type="inferred from homology"/>
<feature type="compositionally biased region" description="Basic and acidic residues" evidence="2">
    <location>
        <begin position="540"/>
        <end position="552"/>
    </location>
</feature>
<feature type="region of interest" description="Disordered" evidence="2">
    <location>
        <begin position="540"/>
        <end position="560"/>
    </location>
</feature>
<dbReference type="InterPro" id="IPR036907">
    <property type="entry name" value="5'-Nucleotdase_C_sf"/>
</dbReference>
<keyword evidence="1" id="KW-0547">Nucleotide-binding</keyword>
<keyword evidence="1" id="KW-0378">Hydrolase</keyword>
<dbReference type="Proteomes" id="UP001202961">
    <property type="component" value="Unassembled WGS sequence"/>
</dbReference>
<dbReference type="SUPFAM" id="SSF56300">
    <property type="entry name" value="Metallo-dependent phosphatases"/>
    <property type="match status" value="1"/>
</dbReference>
<dbReference type="PANTHER" id="PTHR11575">
    <property type="entry name" value="5'-NUCLEOTIDASE-RELATED"/>
    <property type="match status" value="1"/>
</dbReference>
<evidence type="ECO:0000313" key="5">
    <source>
        <dbReference type="Proteomes" id="UP001202961"/>
    </source>
</evidence>
<evidence type="ECO:0000256" key="1">
    <source>
        <dbReference type="RuleBase" id="RU362119"/>
    </source>
</evidence>
<dbReference type="RefSeq" id="WP_250927823.1">
    <property type="nucleotide sequence ID" value="NZ_JAMQBK010000017.1"/>
</dbReference>
<comment type="caution">
    <text evidence="4">The sequence shown here is derived from an EMBL/GenBank/DDBJ whole genome shotgun (WGS) entry which is preliminary data.</text>
</comment>
<organism evidence="4 5">
    <name type="scientific">Aporhodopirellula aestuarii</name>
    <dbReference type="NCBI Taxonomy" id="2950107"/>
    <lineage>
        <taxon>Bacteria</taxon>
        <taxon>Pseudomonadati</taxon>
        <taxon>Planctomycetota</taxon>
        <taxon>Planctomycetia</taxon>
        <taxon>Pirellulales</taxon>
        <taxon>Pirellulaceae</taxon>
        <taxon>Aporhodopirellula</taxon>
    </lineage>
</organism>
<dbReference type="Pfam" id="PF02872">
    <property type="entry name" value="5_nucleotid_C"/>
    <property type="match status" value="1"/>
</dbReference>
<comment type="similarity">
    <text evidence="1">Belongs to the 5'-nucleotidase family.</text>
</comment>
<evidence type="ECO:0000313" key="4">
    <source>
        <dbReference type="EMBL" id="MCM2370151.1"/>
    </source>
</evidence>
<name>A0ABT0U082_9BACT</name>
<dbReference type="PRINTS" id="PR01607">
    <property type="entry name" value="APYRASEFAMLY"/>
</dbReference>
<accession>A0ABT0U082</accession>
<dbReference type="InterPro" id="IPR008334">
    <property type="entry name" value="5'-Nucleotdase_C"/>
</dbReference>
<dbReference type="InterPro" id="IPR006179">
    <property type="entry name" value="5_nucleotidase/apyrase"/>
</dbReference>
<evidence type="ECO:0000256" key="2">
    <source>
        <dbReference type="SAM" id="MobiDB-lite"/>
    </source>
</evidence>
<gene>
    <name evidence="4" type="ORF">NB063_05875</name>
</gene>
<reference evidence="4 5" key="1">
    <citation type="journal article" date="2022" name="Syst. Appl. Microbiol.">
        <title>Rhodopirellula aestuarii sp. nov., a novel member of the genus Rhodopirellula isolated from brackish sediments collected in the Tagus River estuary, Portugal.</title>
        <authorList>
            <person name="Vitorino I.R."/>
            <person name="Klimek D."/>
            <person name="Calusinska M."/>
            <person name="Lobo-da-Cunha A."/>
            <person name="Vasconcelos V."/>
            <person name="Lage O.M."/>
        </authorList>
    </citation>
    <scope>NUCLEOTIDE SEQUENCE [LARGE SCALE GENOMIC DNA]</scope>
    <source>
        <strain evidence="4 5">ICT_H3.1</strain>
    </source>
</reference>
<dbReference type="InterPro" id="IPR029052">
    <property type="entry name" value="Metallo-depent_PP-like"/>
</dbReference>
<dbReference type="SUPFAM" id="SSF55816">
    <property type="entry name" value="5'-nucleotidase (syn. UDP-sugar hydrolase), C-terminal domain"/>
    <property type="match status" value="1"/>
</dbReference>
<dbReference type="Gene3D" id="3.60.21.10">
    <property type="match status" value="1"/>
</dbReference>
<feature type="domain" description="5'-Nucleotidase C-terminal" evidence="3">
    <location>
        <begin position="345"/>
        <end position="471"/>
    </location>
</feature>
<sequence>MNITFGVAAVLIGCFTMIGVVSATEPNSNEEKADGRVKKFSIAFVNDIHAQLEPHPELYWNEDEAQRELRAGGLSRIKTAFDQLAADRPDGMLKIDGGDTFQGSGPGAWTEGEVMIRPLNALGLDMAIPGNWSVVYGAERLRAIRDEVNYPIIAANIYDESSGERTFKPTMVKEIGGVKVGLVGFTDPDVPSRQPPFMSEGLKFKADEVLQPLIDDLRQNQKVDIVVLVSHIGLHKAVPLSAKLNGVDIHLSADTHERTYEPIVVGDTWVVEAGAFGSLVGVMDVQVRDGKVVDRKWELVELREDKFPEDKQVKQIVDDALSPHRERMNREIGHTDIWLERYNVMTSSMDRLIANAVKEAADVDVGLSNGYRFSPPTAPGPITEADLWNWLPIKLDLKTGVVKGQQFIDYWESEFENVFSSDPDRLYGGWLARPSTNMQVRFDSTAESGDRLRSLTIDGDDVDPKQDYTIAAGARKGQPENQIHRMQECRTTKTLKKTTHDAVRDHLAKPHDSDHDSEPPVKCVVRGDQLRSQYQTFIKERQKARKQDKLEGESVLPPKK</sequence>
<protein>
    <submittedName>
        <fullName evidence="4">Bifunctional metallophosphatase/5'-nucleotidase</fullName>
    </submittedName>
</protein>
<evidence type="ECO:0000259" key="3">
    <source>
        <dbReference type="Pfam" id="PF02872"/>
    </source>
</evidence>